<dbReference type="Pfam" id="PF13472">
    <property type="entry name" value="Lipase_GDSL_2"/>
    <property type="match status" value="1"/>
</dbReference>
<dbReference type="CDD" id="cd00229">
    <property type="entry name" value="SGNH_hydrolase"/>
    <property type="match status" value="1"/>
</dbReference>
<protein>
    <submittedName>
        <fullName evidence="2">SGNH/GDSL hydrolase family protein</fullName>
    </submittedName>
</protein>
<keyword evidence="2" id="KW-0378">Hydrolase</keyword>
<evidence type="ECO:0000313" key="3">
    <source>
        <dbReference type="Proteomes" id="UP001500274"/>
    </source>
</evidence>
<feature type="domain" description="SGNH hydrolase-type esterase" evidence="1">
    <location>
        <begin position="68"/>
        <end position="238"/>
    </location>
</feature>
<proteinExistence type="predicted"/>
<dbReference type="PROSITE" id="PS51257">
    <property type="entry name" value="PROKAR_LIPOPROTEIN"/>
    <property type="match status" value="1"/>
</dbReference>
<keyword evidence="3" id="KW-1185">Reference proteome</keyword>
<comment type="caution">
    <text evidence="2">The sequence shown here is derived from an EMBL/GenBank/DDBJ whole genome shotgun (WGS) entry which is preliminary data.</text>
</comment>
<accession>A0ABN3P790</accession>
<dbReference type="RefSeq" id="WP_344225988.1">
    <property type="nucleotide sequence ID" value="NZ_BAAARI010000001.1"/>
</dbReference>
<sequence length="254" mass="26602">MTRSARLSPRRTIAVLAVLAAAIACICALALTRPWAAGALSVSRADAGGTAPAPVTAISLPEHPRILVFGDSWTYGSAASAPTLGYAYLLGPLMDGESSVNGSRGSGYLVPGIDGGTFSERIAELDASYQPDLIVVQGSINDRKVPLDGYDEAVRGAWDALSALYPDAQIVILGPAPQILPVEAATAEIDERLSLAAAARGWPYISPVRDQWITPENYAWIIDTGAVGRNHPTSEGHAYLAQRLAAAIEGLRAD</sequence>
<name>A0ABN3P790_9MICO</name>
<reference evidence="2 3" key="1">
    <citation type="journal article" date="2019" name="Int. J. Syst. Evol. Microbiol.">
        <title>The Global Catalogue of Microorganisms (GCM) 10K type strain sequencing project: providing services to taxonomists for standard genome sequencing and annotation.</title>
        <authorList>
            <consortium name="The Broad Institute Genomics Platform"/>
            <consortium name="The Broad Institute Genome Sequencing Center for Infectious Disease"/>
            <person name="Wu L."/>
            <person name="Ma J."/>
        </authorList>
    </citation>
    <scope>NUCLEOTIDE SEQUENCE [LARGE SCALE GENOMIC DNA]</scope>
    <source>
        <strain evidence="2 3">JCM 16365</strain>
    </source>
</reference>
<dbReference type="EMBL" id="BAAARI010000001">
    <property type="protein sequence ID" value="GAA2566854.1"/>
    <property type="molecule type" value="Genomic_DNA"/>
</dbReference>
<dbReference type="InterPro" id="IPR013830">
    <property type="entry name" value="SGNH_hydro"/>
</dbReference>
<dbReference type="GO" id="GO:0016787">
    <property type="term" value="F:hydrolase activity"/>
    <property type="evidence" value="ECO:0007669"/>
    <property type="project" value="UniProtKB-KW"/>
</dbReference>
<evidence type="ECO:0000259" key="1">
    <source>
        <dbReference type="Pfam" id="PF13472"/>
    </source>
</evidence>
<dbReference type="InterPro" id="IPR036514">
    <property type="entry name" value="SGNH_hydro_sf"/>
</dbReference>
<dbReference type="Gene3D" id="3.40.50.1110">
    <property type="entry name" value="SGNH hydrolase"/>
    <property type="match status" value="1"/>
</dbReference>
<dbReference type="Proteomes" id="UP001500274">
    <property type="component" value="Unassembled WGS sequence"/>
</dbReference>
<gene>
    <name evidence="2" type="ORF">GCM10009862_01900</name>
</gene>
<evidence type="ECO:0000313" key="2">
    <source>
        <dbReference type="EMBL" id="GAA2566854.1"/>
    </source>
</evidence>
<organism evidence="2 3">
    <name type="scientific">Microbacterium binotii</name>
    <dbReference type="NCBI Taxonomy" id="462710"/>
    <lineage>
        <taxon>Bacteria</taxon>
        <taxon>Bacillati</taxon>
        <taxon>Actinomycetota</taxon>
        <taxon>Actinomycetes</taxon>
        <taxon>Micrococcales</taxon>
        <taxon>Microbacteriaceae</taxon>
        <taxon>Microbacterium</taxon>
    </lineage>
</organism>
<dbReference type="SUPFAM" id="SSF52266">
    <property type="entry name" value="SGNH hydrolase"/>
    <property type="match status" value="1"/>
</dbReference>